<dbReference type="Gene3D" id="3.40.50.1820">
    <property type="entry name" value="alpha/beta hydrolase"/>
    <property type="match status" value="1"/>
</dbReference>
<protein>
    <submittedName>
        <fullName evidence="2">Alpha/beta hydrolase</fullName>
    </submittedName>
</protein>
<dbReference type="AlphaFoldDB" id="A0A4R0H7E6"/>
<feature type="domain" description="AB hydrolase-1" evidence="1">
    <location>
        <begin position="140"/>
        <end position="389"/>
    </location>
</feature>
<dbReference type="InterPro" id="IPR000073">
    <property type="entry name" value="AB_hydrolase_1"/>
</dbReference>
<dbReference type="PANTHER" id="PTHR43433">
    <property type="entry name" value="HYDROLASE, ALPHA/BETA FOLD FAMILY PROTEIN"/>
    <property type="match status" value="1"/>
</dbReference>
<keyword evidence="2" id="KW-0378">Hydrolase</keyword>
<name>A0A4R0H7E6_9ACTN</name>
<dbReference type="RefSeq" id="WP_131343687.1">
    <property type="nucleotide sequence ID" value="NZ_SJJZ01000003.1"/>
</dbReference>
<comment type="caution">
    <text evidence="2">The sequence shown here is derived from an EMBL/GenBank/DDBJ whole genome shotgun (WGS) entry which is preliminary data.</text>
</comment>
<proteinExistence type="predicted"/>
<dbReference type="Proteomes" id="UP000292346">
    <property type="component" value="Unassembled WGS sequence"/>
</dbReference>
<reference evidence="2 3" key="1">
    <citation type="submission" date="2019-02" db="EMBL/GenBank/DDBJ databases">
        <title>Kribbella capetownensis sp. nov. and Kribbella speibonae sp. nov., isolated from soil.</title>
        <authorList>
            <person name="Curtis S.M."/>
            <person name="Norton I."/>
            <person name="Everest G.J."/>
            <person name="Meyers P.R."/>
        </authorList>
    </citation>
    <scope>NUCLEOTIDE SEQUENCE [LARGE SCALE GENOMIC DNA]</scope>
    <source>
        <strain evidence="2 3">KCTC 29219</strain>
    </source>
</reference>
<organism evidence="2 3">
    <name type="scientific">Kribbella soli</name>
    <dbReference type="NCBI Taxonomy" id="1124743"/>
    <lineage>
        <taxon>Bacteria</taxon>
        <taxon>Bacillati</taxon>
        <taxon>Actinomycetota</taxon>
        <taxon>Actinomycetes</taxon>
        <taxon>Propionibacteriales</taxon>
        <taxon>Kribbellaceae</taxon>
        <taxon>Kribbella</taxon>
    </lineage>
</organism>
<gene>
    <name evidence="2" type="ORF">E0H45_30830</name>
</gene>
<sequence>MTDSVLTTLEQAVSALVHELRPRCPEYLREHEIRILVPTGVELGDGSRMVAEIGAALGLTLVTARDDAEANAVDRLLTARLDDAAGRLAELDATPAEDLAALIARSGTTPPSAQPDLDWQELAVGGERMRFATVGTRGTPVVLINALAQAPDFWFELIDRLLPRRVVLFQCGGVLEDDVRPEGLSVDQLRTGLEGVLDHLGHSTHHLVGWCTGARFATRLAHLRPDLVASLTMLNGAFKQLGADSADDSAYERVIETMCRTVENQPELADQLAVMVSGSVGRPSAGPDGDRQAAGRAALAGVDPAFNDLLRAPVRDGIRLRRYAHQLFQLFSEDPFAMLPPAGPPVLCIAGEYDEQVSLPRFARVAATIPDARFATVAGGTHFLLHDRPDLVAELLTDLFAGIAPRPATQEISWR</sequence>
<evidence type="ECO:0000313" key="3">
    <source>
        <dbReference type="Proteomes" id="UP000292346"/>
    </source>
</evidence>
<keyword evidence="3" id="KW-1185">Reference proteome</keyword>
<evidence type="ECO:0000259" key="1">
    <source>
        <dbReference type="Pfam" id="PF00561"/>
    </source>
</evidence>
<dbReference type="EMBL" id="SJJZ01000003">
    <property type="protein sequence ID" value="TCC06321.1"/>
    <property type="molecule type" value="Genomic_DNA"/>
</dbReference>
<dbReference type="SUPFAM" id="SSF53474">
    <property type="entry name" value="alpha/beta-Hydrolases"/>
    <property type="match status" value="1"/>
</dbReference>
<dbReference type="InterPro" id="IPR029058">
    <property type="entry name" value="AB_hydrolase_fold"/>
</dbReference>
<dbReference type="InterPro" id="IPR050471">
    <property type="entry name" value="AB_hydrolase"/>
</dbReference>
<dbReference type="GO" id="GO:0016787">
    <property type="term" value="F:hydrolase activity"/>
    <property type="evidence" value="ECO:0007669"/>
    <property type="project" value="UniProtKB-KW"/>
</dbReference>
<dbReference type="PANTHER" id="PTHR43433:SF5">
    <property type="entry name" value="AB HYDROLASE-1 DOMAIN-CONTAINING PROTEIN"/>
    <property type="match status" value="1"/>
</dbReference>
<dbReference type="OrthoDB" id="8680283at2"/>
<evidence type="ECO:0000313" key="2">
    <source>
        <dbReference type="EMBL" id="TCC06321.1"/>
    </source>
</evidence>
<accession>A0A4R0H7E6</accession>
<dbReference type="Pfam" id="PF00561">
    <property type="entry name" value="Abhydrolase_1"/>
    <property type="match status" value="1"/>
</dbReference>